<dbReference type="NCBIfam" id="TIGR00779">
    <property type="entry name" value="cad"/>
    <property type="match status" value="1"/>
</dbReference>
<dbReference type="InterPro" id="IPR004676">
    <property type="entry name" value="Cd-R_transporter"/>
</dbReference>
<sequence>MLQNIISAIAVYISTSIDYLFILLIIFSQAHSQKGIRHIFWGQYLGTGILVAVSLFAAYVLNFVPQDWIIGLLGLIPIYLGVRVAIGAEEEAEEEEVIGKLKSGGASRLFWTVSLITIASGGDNLGIYIPYFASISFSEILIALVVFAISIAVLCYISYRLAKISFVADTLEKYERIIVPVVFIGLGIFILIENGTIQTLLDLI</sequence>
<evidence type="ECO:0000313" key="2">
    <source>
        <dbReference type="EMBL" id="AYW49744.1"/>
    </source>
</evidence>
<keyword evidence="1" id="KW-1133">Transmembrane helix</keyword>
<gene>
    <name evidence="2" type="ORF">C7H83_04205</name>
</gene>
<dbReference type="RefSeq" id="WP_103892896.1">
    <property type="nucleotide sequence ID" value="NZ_CP027768.1"/>
</dbReference>
<feature type="transmembrane region" description="Helical" evidence="1">
    <location>
        <begin position="39"/>
        <end position="62"/>
    </location>
</feature>
<protein>
    <submittedName>
        <fullName evidence="2">Cadmium resistance protein CadD</fullName>
    </submittedName>
</protein>
<evidence type="ECO:0000256" key="1">
    <source>
        <dbReference type="SAM" id="Phobius"/>
    </source>
</evidence>
<dbReference type="AlphaFoldDB" id="A0A3G5FHB1"/>
<dbReference type="Pfam" id="PF03596">
    <property type="entry name" value="Cad"/>
    <property type="match status" value="1"/>
</dbReference>
<dbReference type="Proteomes" id="UP000280475">
    <property type="component" value="Chromosome"/>
</dbReference>
<name>A0A3G5FHB1_TETHA</name>
<dbReference type="EMBL" id="CP027768">
    <property type="protein sequence ID" value="AYW49744.1"/>
    <property type="molecule type" value="Genomic_DNA"/>
</dbReference>
<keyword evidence="1" id="KW-0812">Transmembrane</keyword>
<keyword evidence="1" id="KW-0472">Membrane</keyword>
<feature type="transmembrane region" description="Helical" evidence="1">
    <location>
        <begin position="135"/>
        <end position="157"/>
    </location>
</feature>
<reference evidence="2 3" key="1">
    <citation type="journal article" date="2012" name="Int. J. Syst. Evol. Microbiol.">
        <title>Characterization of Tetragenococcus strains from sugar thick juice reveals a novel species, Tetragenococcus osmophilus sp. nov., and divides Tetragenococcus halophilus into two subspecies, T. halophilus subsp. halophilus subsp. nov. and T. halophilus subsp. flandriensis subsp. nov.</title>
        <authorList>
            <person name="Juste A."/>
            <person name="Van Trappen S."/>
            <person name="Verreth C."/>
            <person name="Cleenwerck I."/>
            <person name="De Vos P."/>
            <person name="Lievens B."/>
            <person name="Willems K.A."/>
        </authorList>
    </citation>
    <scope>NUCLEOTIDE SEQUENCE [LARGE SCALE GENOMIC DNA]</scope>
    <source>
        <strain evidence="2 3">LMG 26042</strain>
    </source>
</reference>
<feature type="transmembrane region" description="Helical" evidence="1">
    <location>
        <begin position="68"/>
        <end position="88"/>
    </location>
</feature>
<feature type="transmembrane region" description="Helical" evidence="1">
    <location>
        <begin position="177"/>
        <end position="197"/>
    </location>
</feature>
<proteinExistence type="predicted"/>
<feature type="transmembrane region" description="Helical" evidence="1">
    <location>
        <begin position="6"/>
        <end position="27"/>
    </location>
</feature>
<organism evidence="2 3">
    <name type="scientific">Tetragenococcus halophilus</name>
    <name type="common">Pediococcus halophilus</name>
    <dbReference type="NCBI Taxonomy" id="51669"/>
    <lineage>
        <taxon>Bacteria</taxon>
        <taxon>Bacillati</taxon>
        <taxon>Bacillota</taxon>
        <taxon>Bacilli</taxon>
        <taxon>Lactobacillales</taxon>
        <taxon>Enterococcaceae</taxon>
        <taxon>Tetragenococcus</taxon>
    </lineage>
</organism>
<feature type="transmembrane region" description="Helical" evidence="1">
    <location>
        <begin position="109"/>
        <end position="129"/>
    </location>
</feature>
<accession>A0A3G5FHB1</accession>
<evidence type="ECO:0000313" key="3">
    <source>
        <dbReference type="Proteomes" id="UP000280475"/>
    </source>
</evidence>